<gene>
    <name evidence="4" type="ORF">PM085_20310</name>
</gene>
<evidence type="ECO:0000256" key="1">
    <source>
        <dbReference type="ARBA" id="ARBA00022553"/>
    </source>
</evidence>
<evidence type="ECO:0000259" key="3">
    <source>
        <dbReference type="PROSITE" id="PS50110"/>
    </source>
</evidence>
<dbReference type="CDD" id="cd00156">
    <property type="entry name" value="REC"/>
    <property type="match status" value="1"/>
</dbReference>
<reference evidence="4 5" key="1">
    <citation type="submission" date="2023-01" db="EMBL/GenBank/DDBJ databases">
        <title>Halorubrum ezzemoulense from Santa Pola, Spain.</title>
        <authorList>
            <person name="Feng Y."/>
            <person name="Louyakis A.S."/>
            <person name="Gogarten J.P."/>
        </authorList>
    </citation>
    <scope>NUCLEOTIDE SEQUENCE [LARGE SCALE GENOMIC DNA]</scope>
    <source>
        <strain evidence="4 5">AMM015</strain>
    </source>
</reference>
<dbReference type="SUPFAM" id="SSF52172">
    <property type="entry name" value="CheY-like"/>
    <property type="match status" value="1"/>
</dbReference>
<dbReference type="PROSITE" id="PS50110">
    <property type="entry name" value="RESPONSE_REGULATORY"/>
    <property type="match status" value="1"/>
</dbReference>
<feature type="domain" description="Response regulatory" evidence="3">
    <location>
        <begin position="5"/>
        <end position="73"/>
    </location>
</feature>
<evidence type="ECO:0000313" key="4">
    <source>
        <dbReference type="EMBL" id="MDB2294547.1"/>
    </source>
</evidence>
<dbReference type="InterPro" id="IPR011006">
    <property type="entry name" value="CheY-like_superfamily"/>
</dbReference>
<organism evidence="4 5">
    <name type="scientific">Halorubrum ezzemoulense</name>
    <name type="common">Halorubrum chaoviator</name>
    <dbReference type="NCBI Taxonomy" id="337243"/>
    <lineage>
        <taxon>Archaea</taxon>
        <taxon>Methanobacteriati</taxon>
        <taxon>Methanobacteriota</taxon>
        <taxon>Stenosarchaea group</taxon>
        <taxon>Halobacteria</taxon>
        <taxon>Halobacteriales</taxon>
        <taxon>Haloferacaceae</taxon>
        <taxon>Halorubrum</taxon>
    </lineage>
</organism>
<dbReference type="Proteomes" id="UP001210528">
    <property type="component" value="Unassembled WGS sequence"/>
</dbReference>
<comment type="caution">
    <text evidence="4">The sequence shown here is derived from an EMBL/GenBank/DDBJ whole genome shotgun (WGS) entry which is preliminary data.</text>
</comment>
<name>A0ABT4Z8Z7_HALEZ</name>
<accession>A0ABT4Z8Z7</accession>
<dbReference type="Gene3D" id="3.40.50.2300">
    <property type="match status" value="1"/>
</dbReference>
<dbReference type="Pfam" id="PF00072">
    <property type="entry name" value="Response_reg"/>
    <property type="match status" value="1"/>
</dbReference>
<dbReference type="PANTHER" id="PTHR44591">
    <property type="entry name" value="STRESS RESPONSE REGULATOR PROTEIN 1"/>
    <property type="match status" value="1"/>
</dbReference>
<evidence type="ECO:0000256" key="2">
    <source>
        <dbReference type="PROSITE-ProRule" id="PRU00169"/>
    </source>
</evidence>
<keyword evidence="1 2" id="KW-0597">Phosphoprotein</keyword>
<sequence length="73" mass="8187">MSGIHVLHIDDEPGFAELATDMLEHQDDRFTVETATRASKGLDRLTSNDFDCVVSDYDMPGQNGMELLETVRE</sequence>
<keyword evidence="5" id="KW-1185">Reference proteome</keyword>
<dbReference type="InterPro" id="IPR050595">
    <property type="entry name" value="Bact_response_regulator"/>
</dbReference>
<dbReference type="PANTHER" id="PTHR44591:SF3">
    <property type="entry name" value="RESPONSE REGULATORY DOMAIN-CONTAINING PROTEIN"/>
    <property type="match status" value="1"/>
</dbReference>
<protein>
    <submittedName>
        <fullName evidence="4">Response regulator</fullName>
    </submittedName>
</protein>
<feature type="modified residue" description="4-aspartylphosphate" evidence="2">
    <location>
        <position position="56"/>
    </location>
</feature>
<proteinExistence type="predicted"/>
<evidence type="ECO:0000313" key="5">
    <source>
        <dbReference type="Proteomes" id="UP001210528"/>
    </source>
</evidence>
<dbReference type="EMBL" id="JAQLUK010000177">
    <property type="protein sequence ID" value="MDB2294547.1"/>
    <property type="molecule type" value="Genomic_DNA"/>
</dbReference>
<dbReference type="InterPro" id="IPR001789">
    <property type="entry name" value="Sig_transdc_resp-reg_receiver"/>
</dbReference>